<dbReference type="EMBL" id="JACGXS010000010">
    <property type="protein sequence ID" value="MBA8683250.1"/>
    <property type="molecule type" value="Genomic_DNA"/>
</dbReference>
<accession>A0A7W3FPI1</accession>
<sequence>MDRSHRPGGEQGHEVLQRVRREGRWWWLQARHFRRIWRWTLLVAVVLFVALALLRRPLADWFWDEPRIAQLVEQGNAALVAGRLAADDGKGAREYFLAALALDNDRAQARDGLARTGMAALQAGNAALAEGDLPAASDALALARELQVPQAQSDALAEQLRQRRVITAGLDVVLQRARVALDEGRLDDDAESALPLLQRVLELRPQDVVALETREDALSDLLLRARQASERDDVALAADLLRRARGFDPGHADLPFSQETLSRALDGRVRRVSRAIGRGRLDAALKALAPALQAAPDEPGVVAQRDRLVAALLQDSRRLARGFHFDPALERIDEAGQLHAAPRELALARQEIQRARSARQAMLDAGTVPGAGREALVRLLERIAEAEARGRFLAPPGNSAYDALREAQALAPRDRRVVEAAARLLPASRSCFEDALRQNRLEAAGGCLQAWQTLAPTAAGLGPARTRLAQRWIAVGSERLGGGDMAYAETALERARQWQPGLAELAAFEQRVRQARGSPGRR</sequence>
<dbReference type="InterPro" id="IPR011990">
    <property type="entry name" value="TPR-like_helical_dom_sf"/>
</dbReference>
<keyword evidence="1" id="KW-0472">Membrane</keyword>
<dbReference type="RefSeq" id="WP_182340520.1">
    <property type="nucleotide sequence ID" value="NZ_JACGXS010000010.1"/>
</dbReference>
<proteinExistence type="predicted"/>
<feature type="transmembrane region" description="Helical" evidence="1">
    <location>
        <begin position="36"/>
        <end position="54"/>
    </location>
</feature>
<dbReference type="AlphaFoldDB" id="A0A7W3FPI1"/>
<evidence type="ECO:0008006" key="4">
    <source>
        <dbReference type="Google" id="ProtNLM"/>
    </source>
</evidence>
<protein>
    <recommendedName>
        <fullName evidence="4">Transmembrane protein</fullName>
    </recommendedName>
</protein>
<keyword evidence="1" id="KW-0812">Transmembrane</keyword>
<evidence type="ECO:0000256" key="1">
    <source>
        <dbReference type="SAM" id="Phobius"/>
    </source>
</evidence>
<name>A0A7W3FPI1_9GAMM</name>
<dbReference type="Gene3D" id="1.25.40.10">
    <property type="entry name" value="Tetratricopeptide repeat domain"/>
    <property type="match status" value="1"/>
</dbReference>
<organism evidence="2 3">
    <name type="scientific">Stenotrophomonas tumulicola</name>
    <dbReference type="NCBI Taxonomy" id="1685415"/>
    <lineage>
        <taxon>Bacteria</taxon>
        <taxon>Pseudomonadati</taxon>
        <taxon>Pseudomonadota</taxon>
        <taxon>Gammaproteobacteria</taxon>
        <taxon>Lysobacterales</taxon>
        <taxon>Lysobacteraceae</taxon>
        <taxon>Stenotrophomonas</taxon>
    </lineage>
</organism>
<dbReference type="Proteomes" id="UP000547058">
    <property type="component" value="Unassembled WGS sequence"/>
</dbReference>
<evidence type="ECO:0000313" key="2">
    <source>
        <dbReference type="EMBL" id="MBA8683250.1"/>
    </source>
</evidence>
<gene>
    <name evidence="2" type="ORF">H4O11_15740</name>
</gene>
<evidence type="ECO:0000313" key="3">
    <source>
        <dbReference type="Proteomes" id="UP000547058"/>
    </source>
</evidence>
<keyword evidence="1" id="KW-1133">Transmembrane helix</keyword>
<comment type="caution">
    <text evidence="2">The sequence shown here is derived from an EMBL/GenBank/DDBJ whole genome shotgun (WGS) entry which is preliminary data.</text>
</comment>
<keyword evidence="3" id="KW-1185">Reference proteome</keyword>
<reference evidence="2 3" key="1">
    <citation type="submission" date="2020-08" db="EMBL/GenBank/DDBJ databases">
        <title>Stenotrophomonas tumulicola JCM 30961.</title>
        <authorList>
            <person name="Deng Y."/>
        </authorList>
    </citation>
    <scope>NUCLEOTIDE SEQUENCE [LARGE SCALE GENOMIC DNA]</scope>
    <source>
        <strain evidence="2 3">JCM 30961</strain>
    </source>
</reference>